<dbReference type="Pfam" id="PF00465">
    <property type="entry name" value="Fe-ADH"/>
    <property type="match status" value="1"/>
</dbReference>
<organism evidence="4 5">
    <name type="scientific">Methanocorpusculum petauri</name>
    <dbReference type="NCBI Taxonomy" id="3002863"/>
    <lineage>
        <taxon>Archaea</taxon>
        <taxon>Methanobacteriati</taxon>
        <taxon>Methanobacteriota</taxon>
        <taxon>Stenosarchaea group</taxon>
        <taxon>Methanomicrobia</taxon>
        <taxon>Methanomicrobiales</taxon>
        <taxon>Methanocorpusculaceae</taxon>
        <taxon>Methanocorpusculum</taxon>
    </lineage>
</organism>
<evidence type="ECO:0000313" key="5">
    <source>
        <dbReference type="Proteomes" id="UP001141422"/>
    </source>
</evidence>
<evidence type="ECO:0000259" key="3">
    <source>
        <dbReference type="Pfam" id="PF25137"/>
    </source>
</evidence>
<dbReference type="SUPFAM" id="SSF56796">
    <property type="entry name" value="Dehydroquinate synthase-like"/>
    <property type="match status" value="1"/>
</dbReference>
<keyword evidence="5" id="KW-1185">Reference proteome</keyword>
<dbReference type="RefSeq" id="WP_268925015.1">
    <property type="nucleotide sequence ID" value="NZ_JAPTGB010000011.1"/>
</dbReference>
<dbReference type="CDD" id="cd08182">
    <property type="entry name" value="HEPD"/>
    <property type="match status" value="1"/>
</dbReference>
<dbReference type="PANTHER" id="PTHR11496:SF103">
    <property type="entry name" value="DEHYDROGENASE, PUTATIVE-RELATED"/>
    <property type="match status" value="1"/>
</dbReference>
<evidence type="ECO:0000259" key="2">
    <source>
        <dbReference type="Pfam" id="PF00465"/>
    </source>
</evidence>
<evidence type="ECO:0000256" key="1">
    <source>
        <dbReference type="ARBA" id="ARBA00023002"/>
    </source>
</evidence>
<dbReference type="InterPro" id="IPR035873">
    <property type="entry name" value="PhpC"/>
</dbReference>
<protein>
    <submittedName>
        <fullName evidence="4">Phosphonoacetaldehyde reductase</fullName>
    </submittedName>
</protein>
<feature type="domain" description="Alcohol dehydrogenase iron-type/glycerol dehydrogenase GldA" evidence="2">
    <location>
        <begin position="20"/>
        <end position="180"/>
    </location>
</feature>
<proteinExistence type="predicted"/>
<keyword evidence="1" id="KW-0560">Oxidoreductase</keyword>
<reference evidence="4" key="1">
    <citation type="submission" date="2022-12" db="EMBL/GenBank/DDBJ databases">
        <title>Isolation and characterisation of novel Methanocorpusculum spp. from native Australian herbivores indicates the genus is ancestrally host-associated.</title>
        <authorList>
            <person name="Volmer J.G."/>
            <person name="Soo R.M."/>
            <person name="Evans P.N."/>
            <person name="Hoedt E.C."/>
            <person name="Astorga Alsina A.L."/>
            <person name="Woodcroft B.J."/>
            <person name="Tyson G.W."/>
            <person name="Hugenholtz P."/>
            <person name="Morrison M."/>
        </authorList>
    </citation>
    <scope>NUCLEOTIDE SEQUENCE</scope>
    <source>
        <strain evidence="4">MG</strain>
    </source>
</reference>
<dbReference type="InterPro" id="IPR039697">
    <property type="entry name" value="Alcohol_dehydrogenase_Fe"/>
</dbReference>
<feature type="domain" description="Fe-containing alcohol dehydrogenase-like C-terminal" evidence="3">
    <location>
        <begin position="191"/>
        <end position="293"/>
    </location>
</feature>
<dbReference type="InterPro" id="IPR001670">
    <property type="entry name" value="ADH_Fe/GldA"/>
</dbReference>
<dbReference type="InterPro" id="IPR056798">
    <property type="entry name" value="ADH_Fe_C"/>
</dbReference>
<gene>
    <name evidence="4" type="ORF">O0S10_06175</name>
</gene>
<dbReference type="PANTHER" id="PTHR11496">
    <property type="entry name" value="ALCOHOL DEHYDROGENASE"/>
    <property type="match status" value="1"/>
</dbReference>
<accession>A0ABT4IGE5</accession>
<dbReference type="EMBL" id="JAPTGB010000011">
    <property type="protein sequence ID" value="MCZ0860814.1"/>
    <property type="molecule type" value="Genomic_DNA"/>
</dbReference>
<name>A0ABT4IGE5_9EURY</name>
<evidence type="ECO:0000313" key="4">
    <source>
        <dbReference type="EMBL" id="MCZ0860814.1"/>
    </source>
</evidence>
<comment type="caution">
    <text evidence="4">The sequence shown here is derived from an EMBL/GenBank/DDBJ whole genome shotgun (WGS) entry which is preliminary data.</text>
</comment>
<sequence length="375" mass="41330">MNSFCTTEILFSDTSTAEDVLLSRTGKNVVLLLSESADIRWGLKNFRNSLEKQSNIYVWVKSVPANPTQNDILQVLRIIGGQYIDTMIAIGGGSAIDLAKALSVFSNPEKNNIYTLDEISACIRNKSYVTDSCIDIIAVPTTAGTGSELTQWATIWDANKLGKYSIDVPELKPRLALIIPEFTLSLSPIITLSTGLDALSHAVEAYWSKHTTPLVQEISCRSIEIILENLKKTVQFPSNLLYREKMCRASVLAGLAFSQTRTTACHAISYPLTQLYDVPHGIAAALTLNGVSIVNKGHFPNDDELFCLFEQYGGLETWLKNTCDPYVTLSLKFYGIRKDDLDEIVAASFGSGRMDNNPVVLGKDDVYEVLLSLLN</sequence>
<dbReference type="Proteomes" id="UP001141422">
    <property type="component" value="Unassembled WGS sequence"/>
</dbReference>
<dbReference type="Gene3D" id="3.40.50.1970">
    <property type="match status" value="1"/>
</dbReference>
<dbReference type="Pfam" id="PF25137">
    <property type="entry name" value="ADH_Fe_C"/>
    <property type="match status" value="1"/>
</dbReference>
<dbReference type="Gene3D" id="1.20.1090.10">
    <property type="entry name" value="Dehydroquinate synthase-like - alpha domain"/>
    <property type="match status" value="1"/>
</dbReference>